<sequence length="122" mass="13758">MKIRILGNSLRLRLSQSEVANLAEDMHVSDSINFGGRKLIYALQGADVESISAEYNGDIITVNVPESQIREWTASEQVGFDHRQKLTDNSYLNILVEKDFACLVPRKGEEDLFPNPQEGKHK</sequence>
<dbReference type="AlphaFoldDB" id="A0A9X1HWF0"/>
<dbReference type="EMBL" id="JAIXNE010000004">
    <property type="protein sequence ID" value="MCA6077557.1"/>
    <property type="molecule type" value="Genomic_DNA"/>
</dbReference>
<dbReference type="Proteomes" id="UP001139409">
    <property type="component" value="Unassembled WGS sequence"/>
</dbReference>
<evidence type="ECO:0000313" key="2">
    <source>
        <dbReference type="EMBL" id="MCA6076429.1"/>
    </source>
</evidence>
<dbReference type="EMBL" id="JAIXNE010000003">
    <property type="protein sequence ID" value="MCA6076429.1"/>
    <property type="molecule type" value="Genomic_DNA"/>
</dbReference>
<gene>
    <name evidence="1" type="ORF">LDX50_10250</name>
    <name evidence="2" type="ORF">LDX50_16220</name>
    <name evidence="3" type="ORF">LDX50_21940</name>
</gene>
<accession>A0A9X1HWF0</accession>
<organism evidence="3 4">
    <name type="scientific">Fulvivirga sedimenti</name>
    <dbReference type="NCBI Taxonomy" id="2879465"/>
    <lineage>
        <taxon>Bacteria</taxon>
        <taxon>Pseudomonadati</taxon>
        <taxon>Bacteroidota</taxon>
        <taxon>Cytophagia</taxon>
        <taxon>Cytophagales</taxon>
        <taxon>Fulvivirgaceae</taxon>
        <taxon>Fulvivirga</taxon>
    </lineage>
</organism>
<dbReference type="Pfam" id="PF22668">
    <property type="entry name" value="DUF7009"/>
    <property type="match status" value="1"/>
</dbReference>
<dbReference type="RefSeq" id="WP_225698356.1">
    <property type="nucleotide sequence ID" value="NZ_JAIXNE010000002.1"/>
</dbReference>
<proteinExistence type="predicted"/>
<dbReference type="EMBL" id="JAIXNE010000002">
    <property type="protein sequence ID" value="MCA6075252.1"/>
    <property type="molecule type" value="Genomic_DNA"/>
</dbReference>
<evidence type="ECO:0000313" key="1">
    <source>
        <dbReference type="EMBL" id="MCA6075252.1"/>
    </source>
</evidence>
<reference evidence="3" key="1">
    <citation type="submission" date="2021-09" db="EMBL/GenBank/DDBJ databases">
        <title>Fulvivirga sp. isolated from coastal sediment.</title>
        <authorList>
            <person name="Yu H."/>
        </authorList>
    </citation>
    <scope>NUCLEOTIDE SEQUENCE</scope>
    <source>
        <strain evidence="3">1062</strain>
    </source>
</reference>
<evidence type="ECO:0000313" key="3">
    <source>
        <dbReference type="EMBL" id="MCA6077557.1"/>
    </source>
</evidence>
<comment type="caution">
    <text evidence="3">The sequence shown here is derived from an EMBL/GenBank/DDBJ whole genome shotgun (WGS) entry which is preliminary data.</text>
</comment>
<protein>
    <submittedName>
        <fullName evidence="3">Uncharacterized protein</fullName>
    </submittedName>
</protein>
<name>A0A9X1HWF0_9BACT</name>
<keyword evidence="4" id="KW-1185">Reference proteome</keyword>
<dbReference type="InterPro" id="IPR053825">
    <property type="entry name" value="DUF7009"/>
</dbReference>
<evidence type="ECO:0000313" key="4">
    <source>
        <dbReference type="Proteomes" id="UP001139409"/>
    </source>
</evidence>